<dbReference type="SUPFAM" id="SSF52058">
    <property type="entry name" value="L domain-like"/>
    <property type="match status" value="1"/>
</dbReference>
<keyword evidence="13" id="KW-0325">Glycoprotein</keyword>
<dbReference type="InterPro" id="IPR003591">
    <property type="entry name" value="Leu-rich_rpt_typical-subtyp"/>
</dbReference>
<dbReference type="Gene3D" id="3.80.10.10">
    <property type="entry name" value="Ribonuclease Inhibitor"/>
    <property type="match status" value="4"/>
</dbReference>
<accession>A0ABS8UP59</accession>
<evidence type="ECO:0000256" key="2">
    <source>
        <dbReference type="ARBA" id="ARBA00008684"/>
    </source>
</evidence>
<dbReference type="InterPro" id="IPR032675">
    <property type="entry name" value="LRR_dom_sf"/>
</dbReference>
<dbReference type="PANTHER" id="PTHR48056:SF68">
    <property type="entry name" value="LRR RECEPTOR-LIKE SERINE_THREONINE-PROTEIN KINASE EFR"/>
    <property type="match status" value="1"/>
</dbReference>
<evidence type="ECO:0000256" key="8">
    <source>
        <dbReference type="ARBA" id="ARBA00022741"/>
    </source>
</evidence>
<comment type="caution">
    <text evidence="18">The sequence shown here is derived from an EMBL/GenBank/DDBJ whole genome shotgun (WGS) entry which is preliminary data.</text>
</comment>
<evidence type="ECO:0000256" key="16">
    <source>
        <dbReference type="SAM" id="SignalP"/>
    </source>
</evidence>
<dbReference type="SMART" id="SM00365">
    <property type="entry name" value="LRR_SD22"/>
    <property type="match status" value="8"/>
</dbReference>
<keyword evidence="10 14" id="KW-0067">ATP-binding</keyword>
<dbReference type="InterPro" id="IPR055414">
    <property type="entry name" value="LRR_R13L4/SHOC2-like"/>
</dbReference>
<evidence type="ECO:0000256" key="15">
    <source>
        <dbReference type="SAM" id="Phobius"/>
    </source>
</evidence>
<proteinExistence type="inferred from homology"/>
<keyword evidence="8 14" id="KW-0547">Nucleotide-binding</keyword>
<comment type="subcellular location">
    <subcellularLocation>
        <location evidence="1">Membrane</location>
        <topology evidence="1">Single-pass membrane protein</topology>
    </subcellularLocation>
</comment>
<dbReference type="Pfam" id="PF08263">
    <property type="entry name" value="LRRNT_2"/>
    <property type="match status" value="1"/>
</dbReference>
<evidence type="ECO:0000256" key="6">
    <source>
        <dbReference type="ARBA" id="ARBA00022729"/>
    </source>
</evidence>
<evidence type="ECO:0000313" key="18">
    <source>
        <dbReference type="EMBL" id="MCD9559895.1"/>
    </source>
</evidence>
<evidence type="ECO:0000256" key="9">
    <source>
        <dbReference type="ARBA" id="ARBA00022777"/>
    </source>
</evidence>
<evidence type="ECO:0000259" key="17">
    <source>
        <dbReference type="PROSITE" id="PS50011"/>
    </source>
</evidence>
<evidence type="ECO:0000256" key="1">
    <source>
        <dbReference type="ARBA" id="ARBA00004167"/>
    </source>
</evidence>
<keyword evidence="4" id="KW-0808">Transferase</keyword>
<dbReference type="PROSITE" id="PS50011">
    <property type="entry name" value="PROTEIN_KINASE_DOM"/>
    <property type="match status" value="1"/>
</dbReference>
<dbReference type="SMART" id="SM00220">
    <property type="entry name" value="S_TKc"/>
    <property type="match status" value="1"/>
</dbReference>
<dbReference type="PROSITE" id="PS00108">
    <property type="entry name" value="PROTEIN_KINASE_ST"/>
    <property type="match status" value="1"/>
</dbReference>
<evidence type="ECO:0000256" key="13">
    <source>
        <dbReference type="ARBA" id="ARBA00023180"/>
    </source>
</evidence>
<dbReference type="Pfam" id="PF23598">
    <property type="entry name" value="LRR_14"/>
    <property type="match status" value="1"/>
</dbReference>
<keyword evidence="11 15" id="KW-1133">Transmembrane helix</keyword>
<dbReference type="Gene3D" id="1.10.510.10">
    <property type="entry name" value="Transferase(Phosphotransferase) domain 1"/>
    <property type="match status" value="1"/>
</dbReference>
<dbReference type="Pfam" id="PF13855">
    <property type="entry name" value="LRR_8"/>
    <property type="match status" value="1"/>
</dbReference>
<keyword evidence="9" id="KW-0418">Kinase</keyword>
<feature type="transmembrane region" description="Helical" evidence="15">
    <location>
        <begin position="788"/>
        <end position="811"/>
    </location>
</feature>
<dbReference type="InterPro" id="IPR050647">
    <property type="entry name" value="Plant_LRR-RLKs"/>
</dbReference>
<keyword evidence="7" id="KW-0677">Repeat</keyword>
<dbReference type="PROSITE" id="PS00107">
    <property type="entry name" value="PROTEIN_KINASE_ATP"/>
    <property type="match status" value="1"/>
</dbReference>
<dbReference type="InterPro" id="IPR000719">
    <property type="entry name" value="Prot_kinase_dom"/>
</dbReference>
<evidence type="ECO:0000256" key="5">
    <source>
        <dbReference type="ARBA" id="ARBA00022692"/>
    </source>
</evidence>
<dbReference type="Pfam" id="PF00560">
    <property type="entry name" value="LRR_1"/>
    <property type="match status" value="11"/>
</dbReference>
<dbReference type="InterPro" id="IPR011009">
    <property type="entry name" value="Kinase-like_dom_sf"/>
</dbReference>
<reference evidence="18 19" key="1">
    <citation type="journal article" date="2021" name="BMC Genomics">
        <title>Datura genome reveals duplications of psychoactive alkaloid biosynthetic genes and high mutation rate following tissue culture.</title>
        <authorList>
            <person name="Rajewski A."/>
            <person name="Carter-House D."/>
            <person name="Stajich J."/>
            <person name="Litt A."/>
        </authorList>
    </citation>
    <scope>NUCLEOTIDE SEQUENCE [LARGE SCALE GENOMIC DNA]</scope>
    <source>
        <strain evidence="18">AR-01</strain>
    </source>
</reference>
<keyword evidence="5 15" id="KW-0812">Transmembrane</keyword>
<keyword evidence="19" id="KW-1185">Reference proteome</keyword>
<dbReference type="SUPFAM" id="SSF56112">
    <property type="entry name" value="Protein kinase-like (PK-like)"/>
    <property type="match status" value="1"/>
</dbReference>
<comment type="similarity">
    <text evidence="2">Belongs to the protein kinase superfamily. Ser/Thr protein kinase family.</text>
</comment>
<dbReference type="Pfam" id="PF00069">
    <property type="entry name" value="Pkinase"/>
    <property type="match status" value="1"/>
</dbReference>
<dbReference type="SUPFAM" id="SSF52047">
    <property type="entry name" value="RNI-like"/>
    <property type="match status" value="2"/>
</dbReference>
<dbReference type="InterPro" id="IPR001611">
    <property type="entry name" value="Leu-rich_rpt"/>
</dbReference>
<feature type="signal peptide" evidence="16">
    <location>
        <begin position="1"/>
        <end position="21"/>
    </location>
</feature>
<keyword evidence="3" id="KW-0433">Leucine-rich repeat</keyword>
<feature type="chain" id="PRO_5045837645" description="Protein kinase domain-containing protein" evidence="16">
    <location>
        <begin position="22"/>
        <end position="1130"/>
    </location>
</feature>
<evidence type="ECO:0000256" key="3">
    <source>
        <dbReference type="ARBA" id="ARBA00022614"/>
    </source>
</evidence>
<evidence type="ECO:0000313" key="19">
    <source>
        <dbReference type="Proteomes" id="UP000823775"/>
    </source>
</evidence>
<dbReference type="EMBL" id="JACEIK010002238">
    <property type="protein sequence ID" value="MCD9559895.1"/>
    <property type="molecule type" value="Genomic_DNA"/>
</dbReference>
<evidence type="ECO:0000256" key="4">
    <source>
        <dbReference type="ARBA" id="ARBA00022679"/>
    </source>
</evidence>
<evidence type="ECO:0000256" key="12">
    <source>
        <dbReference type="ARBA" id="ARBA00023136"/>
    </source>
</evidence>
<evidence type="ECO:0000256" key="11">
    <source>
        <dbReference type="ARBA" id="ARBA00022989"/>
    </source>
</evidence>
<dbReference type="PANTHER" id="PTHR48056">
    <property type="entry name" value="LRR RECEPTOR-LIKE SERINE/THREONINE-PROTEIN KINASE-RELATED"/>
    <property type="match status" value="1"/>
</dbReference>
<feature type="binding site" evidence="14">
    <location>
        <position position="875"/>
    </location>
    <ligand>
        <name>ATP</name>
        <dbReference type="ChEBI" id="CHEBI:30616"/>
    </ligand>
</feature>
<dbReference type="Proteomes" id="UP000823775">
    <property type="component" value="Unassembled WGS sequence"/>
</dbReference>
<evidence type="ECO:0000256" key="10">
    <source>
        <dbReference type="ARBA" id="ARBA00022840"/>
    </source>
</evidence>
<keyword evidence="12 15" id="KW-0472">Membrane</keyword>
<dbReference type="InterPro" id="IPR017441">
    <property type="entry name" value="Protein_kinase_ATP_BS"/>
</dbReference>
<dbReference type="SMART" id="SM00369">
    <property type="entry name" value="LRR_TYP"/>
    <property type="match status" value="11"/>
</dbReference>
<name>A0ABS8UP59_DATST</name>
<gene>
    <name evidence="18" type="ORF">HAX54_018223</name>
</gene>
<dbReference type="InterPro" id="IPR013210">
    <property type="entry name" value="LRR_N_plant-typ"/>
</dbReference>
<sequence length="1130" mass="124937">MEKHIFLLILVFLVQFSISTASSNETDQGALLAFKNLITSSCHFLANNWTNNTSFCSWFGVTCSSRRQRVVALTLPNLQLQGTISPSLANLSFLSVLNLRNNSFHGRIPYDIGHLPRLRVIDVQNNQLEGSIPTSLFQHQRVQNISLAFNKLSGEMWKGPWYVPELTVLNLESNSLMGIIPPSIGNATKLLNFSLSGNRISGNIPTEMGNLSQLVELHLSPNQLTGSIPATLFNISSLLAIHLRYNSLSGPLLLGEGNIVSNLEFLSISYNHISGHIPSNICQLTELKMLSLSFNKITGEIPRNIGCLSKLERFYIGDNAISGTIPSSLGNISGLQYLYCDNNSIVGQVPPELGKLSNLSLLFFGNNYNLVGQIPEAIFNISSLEYIDFSFNNLSGRIPATTGLHLPNLKDLNLAENKIEGEIPLFITNASKLEKLQLEYNFLTGTIPTNLGNLHELQTLLLATNHLTNEPREHELRFFNSLADCRMLQYLQVGYNPLNGVLPNSIGNLSSTIENFYIADAQISGLIPTSIGNMSGLTALYLGNNNLAGNIPSDVGKLEQLQGMYLHNNKLQGHIPKAVCHLSNLDELSLSDNELIAVIPECIGNLSMLQYLYLGSNKLSSKIPSSLWRMTGLLYLNMSRNSIEGEVPPDIGELKAIVQLDLSGNHFSGKLPRRFGELQNLKSLDLSNNSFSGTIPLSFANLISLEFLDLSSNVLSGTIPKSLEKLSYLKAINVSFNDLEGEIPGGGVFENSTLQSFLGNKGLCGVQISEVPACPISSPRKQSKSKKLVLKFVTPVAISFFLIFLLVSVWIMKRRKKGKSKVVEKVPEIRTYQLISYHDIQRATNNFDGSNLIGVGSSGSVYKGTLSSGTVVAIKVLNLENEQVCKRFDTECEVMRNVRHRNLVPVITTCSSDYIRAFVLQFMPNGSLENWLYREDYHLNLLQRVTIMLDAAMAIEYLHHGHNTPIVHCDLKPANVLLDEDMVAHVGDFGISKILAISKSMAHTKTLGTLGYIAPEYGSEGIVSTSGDVYSYGIMLMEVLAKRRPTDEEICNENLDLRKWIKQAFSGTMMDVVDANLFSEEEQITSKSEICIVSMIELALDCTKETPESRITMKDVVKRLNRIKNTFLET</sequence>
<keyword evidence="6 16" id="KW-0732">Signal</keyword>
<feature type="domain" description="Protein kinase" evidence="17">
    <location>
        <begin position="847"/>
        <end position="1128"/>
    </location>
</feature>
<evidence type="ECO:0000256" key="14">
    <source>
        <dbReference type="PROSITE-ProRule" id="PRU10141"/>
    </source>
</evidence>
<dbReference type="Gene3D" id="3.30.200.20">
    <property type="entry name" value="Phosphorylase Kinase, domain 1"/>
    <property type="match status" value="1"/>
</dbReference>
<dbReference type="InterPro" id="IPR008271">
    <property type="entry name" value="Ser/Thr_kinase_AS"/>
</dbReference>
<protein>
    <recommendedName>
        <fullName evidence="17">Protein kinase domain-containing protein</fullName>
    </recommendedName>
</protein>
<evidence type="ECO:0000256" key="7">
    <source>
        <dbReference type="ARBA" id="ARBA00022737"/>
    </source>
</evidence>
<organism evidence="18 19">
    <name type="scientific">Datura stramonium</name>
    <name type="common">Jimsonweed</name>
    <name type="synonym">Common thornapple</name>
    <dbReference type="NCBI Taxonomy" id="4076"/>
    <lineage>
        <taxon>Eukaryota</taxon>
        <taxon>Viridiplantae</taxon>
        <taxon>Streptophyta</taxon>
        <taxon>Embryophyta</taxon>
        <taxon>Tracheophyta</taxon>
        <taxon>Spermatophyta</taxon>
        <taxon>Magnoliopsida</taxon>
        <taxon>eudicotyledons</taxon>
        <taxon>Gunneridae</taxon>
        <taxon>Pentapetalae</taxon>
        <taxon>asterids</taxon>
        <taxon>lamiids</taxon>
        <taxon>Solanales</taxon>
        <taxon>Solanaceae</taxon>
        <taxon>Solanoideae</taxon>
        <taxon>Datureae</taxon>
        <taxon>Datura</taxon>
    </lineage>
</organism>